<dbReference type="InterPro" id="IPR007684">
    <property type="entry name" value="Znf_Ogr/Delta"/>
</dbReference>
<feature type="domain" description="Zinc finger Ogr/Delta-type" evidence="1">
    <location>
        <begin position="76"/>
        <end position="113"/>
    </location>
</feature>
<dbReference type="OrthoDB" id="6895359at2"/>
<evidence type="ECO:0000313" key="2">
    <source>
        <dbReference type="EMBL" id="CZF83173.1"/>
    </source>
</evidence>
<gene>
    <name evidence="2" type="ORF">GMA8713_02511</name>
</gene>
<sequence>MRVDCSCGAGAVVSRTERDKQNPNAADLYCSCTKPECGHSFVASLGFKHSLNLPASFPAGVTLDASVQGTRIFCGCGERATIQKTNRLSINVSDIYCHCSGCGHRFVMYRAYAYTLSPSALTTNELAVALIRSIPPSARRELKQQLSLF</sequence>
<evidence type="ECO:0000313" key="3">
    <source>
        <dbReference type="Proteomes" id="UP000073601"/>
    </source>
</evidence>
<name>A0A128F8M5_9GAMM</name>
<dbReference type="EMBL" id="FIZY01000021">
    <property type="protein sequence ID" value="CZF83173.1"/>
    <property type="molecule type" value="Genomic_DNA"/>
</dbReference>
<organism evidence="2 3">
    <name type="scientific">Grimontia marina</name>
    <dbReference type="NCBI Taxonomy" id="646534"/>
    <lineage>
        <taxon>Bacteria</taxon>
        <taxon>Pseudomonadati</taxon>
        <taxon>Pseudomonadota</taxon>
        <taxon>Gammaproteobacteria</taxon>
        <taxon>Vibrionales</taxon>
        <taxon>Vibrionaceae</taxon>
        <taxon>Grimontia</taxon>
    </lineage>
</organism>
<reference evidence="3" key="1">
    <citation type="submission" date="2016-02" db="EMBL/GenBank/DDBJ databases">
        <authorList>
            <person name="Rodrigo-Torres Lidia"/>
            <person name="Arahal R.David."/>
        </authorList>
    </citation>
    <scope>NUCLEOTIDE SEQUENCE [LARGE SCALE GENOMIC DNA]</scope>
    <source>
        <strain evidence="3">CECT 8713</strain>
    </source>
</reference>
<feature type="domain" description="Zinc finger Ogr/Delta-type" evidence="1">
    <location>
        <begin position="7"/>
        <end position="50"/>
    </location>
</feature>
<evidence type="ECO:0000259" key="1">
    <source>
        <dbReference type="Pfam" id="PF04606"/>
    </source>
</evidence>
<dbReference type="Pfam" id="PF04606">
    <property type="entry name" value="Ogr_Delta"/>
    <property type="match status" value="2"/>
</dbReference>
<accession>A0A128F8M5</accession>
<dbReference type="AlphaFoldDB" id="A0A128F8M5"/>
<dbReference type="Proteomes" id="UP000073601">
    <property type="component" value="Unassembled WGS sequence"/>
</dbReference>
<proteinExistence type="predicted"/>
<keyword evidence="3" id="KW-1185">Reference proteome</keyword>
<protein>
    <submittedName>
        <fullName evidence="2">Ogr/Delta-like zinc finger</fullName>
    </submittedName>
</protein>